<dbReference type="Proteomes" id="UP000199451">
    <property type="component" value="Unassembled WGS sequence"/>
</dbReference>
<feature type="compositionally biased region" description="Acidic residues" evidence="1">
    <location>
        <begin position="225"/>
        <end position="242"/>
    </location>
</feature>
<feature type="transmembrane region" description="Helical" evidence="2">
    <location>
        <begin position="92"/>
        <end position="115"/>
    </location>
</feature>
<dbReference type="AlphaFoldDB" id="A0A1G9XE10"/>
<dbReference type="Pfam" id="PF24334">
    <property type="entry name" value="DUF7502"/>
    <property type="match status" value="1"/>
</dbReference>
<feature type="compositionally biased region" description="Low complexity" evidence="1">
    <location>
        <begin position="202"/>
        <end position="218"/>
    </location>
</feature>
<gene>
    <name evidence="3" type="ORF">SAMN04487949_2937</name>
</gene>
<name>A0A1G9XE10_9EURY</name>
<sequence>MSGDSDTNVATNGDVSGPATRTDATEGRREVARALREIRREGYKVAVVYGVVDAALATLLTTLLVRLVGPAWLGGSVPLARFAPPSLGLPNVALPIPILVGVGVGLLVLVAEVLLRVRRPLVEQFETANPAVEEMLRTARDAVAADRDTRMAGRLYRDVLAALRETSSLGLVDLRRLTVTLAVVVVLSVASIQVAVVDLQFGGDEPGPTGPTDEPTFDGLRDGDEVLGDPEDVSAGDEDLDAEIGGSGDGDAPPGGAPSAYDSAGLPSGDLDSQQAGFSSGERLEDAELIRDYTLQLRNETDV</sequence>
<evidence type="ECO:0000256" key="1">
    <source>
        <dbReference type="SAM" id="MobiDB-lite"/>
    </source>
</evidence>
<feature type="transmembrane region" description="Helical" evidence="2">
    <location>
        <begin position="46"/>
        <end position="72"/>
    </location>
</feature>
<dbReference type="RefSeq" id="WP_139173366.1">
    <property type="nucleotide sequence ID" value="NZ_FNHL01000004.1"/>
</dbReference>
<dbReference type="STRING" id="660521.SAMN04487949_2937"/>
<keyword evidence="2" id="KW-0472">Membrane</keyword>
<reference evidence="4" key="1">
    <citation type="submission" date="2016-10" db="EMBL/GenBank/DDBJ databases">
        <authorList>
            <person name="Varghese N."/>
            <person name="Submissions S."/>
        </authorList>
    </citation>
    <scope>NUCLEOTIDE SEQUENCE [LARGE SCALE GENOMIC DNA]</scope>
    <source>
        <strain evidence="4">CGMCC 1.10119</strain>
    </source>
</reference>
<dbReference type="EMBL" id="FNHL01000004">
    <property type="protein sequence ID" value="SDM94543.1"/>
    <property type="molecule type" value="Genomic_DNA"/>
</dbReference>
<keyword evidence="4" id="KW-1185">Reference proteome</keyword>
<dbReference type="OrthoDB" id="308352at2157"/>
<evidence type="ECO:0000313" key="4">
    <source>
        <dbReference type="Proteomes" id="UP000199451"/>
    </source>
</evidence>
<feature type="compositionally biased region" description="Low complexity" evidence="1">
    <location>
        <begin position="250"/>
        <end position="265"/>
    </location>
</feature>
<protein>
    <submittedName>
        <fullName evidence="3">Uncharacterized protein</fullName>
    </submittedName>
</protein>
<proteinExistence type="predicted"/>
<feature type="region of interest" description="Disordered" evidence="1">
    <location>
        <begin position="1"/>
        <end position="28"/>
    </location>
</feature>
<organism evidence="3 4">
    <name type="scientific">Halogranum gelatinilyticum</name>
    <dbReference type="NCBI Taxonomy" id="660521"/>
    <lineage>
        <taxon>Archaea</taxon>
        <taxon>Methanobacteriati</taxon>
        <taxon>Methanobacteriota</taxon>
        <taxon>Stenosarchaea group</taxon>
        <taxon>Halobacteria</taxon>
        <taxon>Halobacteriales</taxon>
        <taxon>Haloferacaceae</taxon>
    </lineage>
</organism>
<keyword evidence="2" id="KW-1133">Transmembrane helix</keyword>
<feature type="region of interest" description="Disordered" evidence="1">
    <location>
        <begin position="202"/>
        <end position="287"/>
    </location>
</feature>
<accession>A0A1G9XE10</accession>
<feature type="compositionally biased region" description="Polar residues" evidence="1">
    <location>
        <begin position="1"/>
        <end position="14"/>
    </location>
</feature>
<evidence type="ECO:0000313" key="3">
    <source>
        <dbReference type="EMBL" id="SDM94543.1"/>
    </source>
</evidence>
<evidence type="ECO:0000256" key="2">
    <source>
        <dbReference type="SAM" id="Phobius"/>
    </source>
</evidence>
<dbReference type="InterPro" id="IPR055925">
    <property type="entry name" value="DUF7502"/>
</dbReference>
<keyword evidence="2" id="KW-0812">Transmembrane</keyword>